<dbReference type="InterPro" id="IPR003850">
    <property type="entry name" value="PurS"/>
</dbReference>
<protein>
    <submittedName>
        <fullName evidence="5">Phosphoribosylformylglycinamidine synthase PurS component</fullName>
    </submittedName>
</protein>
<keyword evidence="3" id="KW-0658">Purine biosynthesis</keyword>
<name>A0A380FG35_STAGA</name>
<sequence length="34" mass="3820">MKTIELHITLQPQVLDTQGQALNRAVHDLGYKTS</sequence>
<dbReference type="InterPro" id="IPR036604">
    <property type="entry name" value="PurS-like_sf"/>
</dbReference>
<dbReference type="GO" id="GO:0016874">
    <property type="term" value="F:ligase activity"/>
    <property type="evidence" value="ECO:0007669"/>
    <property type="project" value="UniProtKB-KW"/>
</dbReference>
<keyword evidence="4" id="KW-0067">ATP-binding</keyword>
<dbReference type="EMBL" id="UHDK01000001">
    <property type="protein sequence ID" value="SUM32443.1"/>
    <property type="molecule type" value="Genomic_DNA"/>
</dbReference>
<evidence type="ECO:0000256" key="1">
    <source>
        <dbReference type="ARBA" id="ARBA00022598"/>
    </source>
</evidence>
<keyword evidence="1" id="KW-0436">Ligase</keyword>
<dbReference type="Gene3D" id="3.30.1280.10">
    <property type="entry name" value="Phosphoribosylformylglycinamidine synthase subunit PurS"/>
    <property type="match status" value="1"/>
</dbReference>
<evidence type="ECO:0000256" key="3">
    <source>
        <dbReference type="ARBA" id="ARBA00022755"/>
    </source>
</evidence>
<reference evidence="5 6" key="1">
    <citation type="submission" date="2018-06" db="EMBL/GenBank/DDBJ databases">
        <authorList>
            <consortium name="Pathogen Informatics"/>
            <person name="Doyle S."/>
        </authorList>
    </citation>
    <scope>NUCLEOTIDE SEQUENCE [LARGE SCALE GENOMIC DNA]</scope>
    <source>
        <strain evidence="5 6">NCTC12195</strain>
    </source>
</reference>
<dbReference type="GO" id="GO:0005524">
    <property type="term" value="F:ATP binding"/>
    <property type="evidence" value="ECO:0007669"/>
    <property type="project" value="UniProtKB-KW"/>
</dbReference>
<evidence type="ECO:0000256" key="4">
    <source>
        <dbReference type="ARBA" id="ARBA00022840"/>
    </source>
</evidence>
<dbReference type="SUPFAM" id="SSF82697">
    <property type="entry name" value="PurS-like"/>
    <property type="match status" value="1"/>
</dbReference>
<proteinExistence type="predicted"/>
<evidence type="ECO:0000256" key="2">
    <source>
        <dbReference type="ARBA" id="ARBA00022741"/>
    </source>
</evidence>
<organism evidence="5 6">
    <name type="scientific">Staphylococcus gallinarum</name>
    <dbReference type="NCBI Taxonomy" id="1293"/>
    <lineage>
        <taxon>Bacteria</taxon>
        <taxon>Bacillati</taxon>
        <taxon>Bacillota</taxon>
        <taxon>Bacilli</taxon>
        <taxon>Bacillales</taxon>
        <taxon>Staphylococcaceae</taxon>
        <taxon>Staphylococcus</taxon>
    </lineage>
</organism>
<dbReference type="Proteomes" id="UP000255277">
    <property type="component" value="Unassembled WGS sequence"/>
</dbReference>
<evidence type="ECO:0000313" key="6">
    <source>
        <dbReference type="Proteomes" id="UP000255277"/>
    </source>
</evidence>
<dbReference type="AlphaFoldDB" id="A0A380FG35"/>
<accession>A0A380FG35</accession>
<dbReference type="Pfam" id="PF02700">
    <property type="entry name" value="PurS"/>
    <property type="match status" value="1"/>
</dbReference>
<dbReference type="GO" id="GO:0006164">
    <property type="term" value="P:purine nucleotide biosynthetic process"/>
    <property type="evidence" value="ECO:0007669"/>
    <property type="project" value="UniProtKB-KW"/>
</dbReference>
<keyword evidence="2" id="KW-0547">Nucleotide-binding</keyword>
<gene>
    <name evidence="5" type="ORF">NCTC12195_01888</name>
</gene>
<evidence type="ECO:0000313" key="5">
    <source>
        <dbReference type="EMBL" id="SUM32443.1"/>
    </source>
</evidence>